<protein>
    <submittedName>
        <fullName evidence="2">Uncharacterized protein</fullName>
    </submittedName>
</protein>
<keyword evidence="3" id="KW-1185">Reference proteome</keyword>
<name>A0A7I8WEF7_9ANNE</name>
<gene>
    <name evidence="2" type="ORF">DGYR_LOCUS13831</name>
</gene>
<feature type="chain" id="PRO_5029875271" evidence="1">
    <location>
        <begin position="19"/>
        <end position="349"/>
    </location>
</feature>
<accession>A0A7I8WEF7</accession>
<feature type="signal peptide" evidence="1">
    <location>
        <begin position="1"/>
        <end position="18"/>
    </location>
</feature>
<evidence type="ECO:0000313" key="2">
    <source>
        <dbReference type="EMBL" id="CAD5126593.1"/>
    </source>
</evidence>
<organism evidence="2 3">
    <name type="scientific">Dimorphilus gyrociliatus</name>
    <dbReference type="NCBI Taxonomy" id="2664684"/>
    <lineage>
        <taxon>Eukaryota</taxon>
        <taxon>Metazoa</taxon>
        <taxon>Spiralia</taxon>
        <taxon>Lophotrochozoa</taxon>
        <taxon>Annelida</taxon>
        <taxon>Polychaeta</taxon>
        <taxon>Polychaeta incertae sedis</taxon>
        <taxon>Dinophilidae</taxon>
        <taxon>Dimorphilus</taxon>
    </lineage>
</organism>
<reference evidence="2 3" key="1">
    <citation type="submission" date="2020-08" db="EMBL/GenBank/DDBJ databases">
        <authorList>
            <person name="Hejnol A."/>
        </authorList>
    </citation>
    <scope>NUCLEOTIDE SEQUENCE [LARGE SCALE GENOMIC DNA]</scope>
</reference>
<keyword evidence="1" id="KW-0732">Signal</keyword>
<dbReference type="AlphaFoldDB" id="A0A7I8WEF7"/>
<comment type="caution">
    <text evidence="2">The sequence shown here is derived from an EMBL/GenBank/DDBJ whole genome shotgun (WGS) entry which is preliminary data.</text>
</comment>
<dbReference type="Proteomes" id="UP000549394">
    <property type="component" value="Unassembled WGS sequence"/>
</dbReference>
<proteinExistence type="predicted"/>
<dbReference type="EMBL" id="CAJFCJ010000064">
    <property type="protein sequence ID" value="CAD5126593.1"/>
    <property type="molecule type" value="Genomic_DNA"/>
</dbReference>
<sequence>MIFYKILSFACILQLTNCLFNISDQCNVVVHERIRIGNDDITLDECTSGNSKNFCCFEPGYGCYRPKLSIPGFTYRHGMLTGYDSLGVATPDLEDPEDCAKYCLALHNCMGFTMTETPHLGRYCFPKSNSFFTTAAPSAMPNMLSYDRFGFGYTTCEQGECTETALYTGNENFAACLQKCRENSNCEYFILSSGLCKHVQTCTINKNSVNRVTCSKSVLKVKPHFQDNLELFNILSDSNSSTCTESLEFSNGIRYPFPNVDKTLGPFSVEVRGKNLNCNDEREENLFVYVPTTPQFETNFVGQFLKCDIQLSSQTQCQFICKCKSQFCDSVFVQIFNSTSNVQLCDVVF</sequence>
<evidence type="ECO:0000313" key="3">
    <source>
        <dbReference type="Proteomes" id="UP000549394"/>
    </source>
</evidence>
<evidence type="ECO:0000256" key="1">
    <source>
        <dbReference type="SAM" id="SignalP"/>
    </source>
</evidence>